<dbReference type="InterPro" id="IPR015424">
    <property type="entry name" value="PyrdxlP-dep_Trfase"/>
</dbReference>
<comment type="cofactor">
    <cofactor evidence="1 10">
        <name>pyridoxal 5'-phosphate</name>
        <dbReference type="ChEBI" id="CHEBI:597326"/>
    </cofactor>
</comment>
<feature type="binding site" evidence="9">
    <location>
        <position position="335"/>
    </location>
    <ligand>
        <name>substrate</name>
    </ligand>
</feature>
<keyword evidence="2 12" id="KW-0032">Aminotransferase</keyword>
<evidence type="ECO:0000256" key="2">
    <source>
        <dbReference type="ARBA" id="ARBA00022576"/>
    </source>
</evidence>
<organism evidence="12">
    <name type="scientific">uncultured Planctomycetales bacterium HF0770_03I01</name>
    <dbReference type="NCBI Taxonomy" id="723609"/>
    <lineage>
        <taxon>Bacteria</taxon>
        <taxon>Pseudomonadati</taxon>
        <taxon>Planctomycetota</taxon>
        <taxon>Planctomycetia</taxon>
        <taxon>Planctomycetales</taxon>
        <taxon>environmental samples</taxon>
    </lineage>
</organism>
<dbReference type="InterPro" id="IPR000192">
    <property type="entry name" value="Aminotrans_V_dom"/>
</dbReference>
<dbReference type="EMBL" id="GU568004">
    <property type="protein sequence ID" value="ADI23045.1"/>
    <property type="molecule type" value="Genomic_DNA"/>
</dbReference>
<evidence type="ECO:0000259" key="11">
    <source>
        <dbReference type="Pfam" id="PF00266"/>
    </source>
</evidence>
<reference evidence="12" key="1">
    <citation type="submission" date="2010-01" db="EMBL/GenBank/DDBJ databases">
        <title>Genome fragments of uncultured bacteria from the North Pacific subtropical Gyre.</title>
        <authorList>
            <person name="Pham V.D."/>
            <person name="Delong E.F."/>
        </authorList>
    </citation>
    <scope>NUCLEOTIDE SEQUENCE</scope>
</reference>
<dbReference type="InterPro" id="IPR015421">
    <property type="entry name" value="PyrdxlP-dep_Trfase_major"/>
</dbReference>
<evidence type="ECO:0000256" key="3">
    <source>
        <dbReference type="ARBA" id="ARBA00022679"/>
    </source>
</evidence>
<keyword evidence="5 12" id="KW-0670">Pyruvate</keyword>
<dbReference type="SUPFAM" id="SSF53383">
    <property type="entry name" value="PLP-dependent transferases"/>
    <property type="match status" value="1"/>
</dbReference>
<dbReference type="PANTHER" id="PTHR42778:SF1">
    <property type="entry name" value="2-AMINOETHYLPHOSPHONATE--PYRUVATE TRANSAMINASE"/>
    <property type="match status" value="1"/>
</dbReference>
<dbReference type="GO" id="GO:0047304">
    <property type="term" value="F:2-aminoethylphosphonate-pyruvate transaminase activity"/>
    <property type="evidence" value="ECO:0007669"/>
    <property type="project" value="UniProtKB-UniRule"/>
</dbReference>
<dbReference type="PIRSF" id="PIRSF000524">
    <property type="entry name" value="SPT"/>
    <property type="match status" value="1"/>
</dbReference>
<dbReference type="Pfam" id="PF00266">
    <property type="entry name" value="Aminotran_5"/>
    <property type="match status" value="1"/>
</dbReference>
<dbReference type="PANTHER" id="PTHR42778">
    <property type="entry name" value="2-AMINOETHYLPHOSPHONATE--PYRUVATE TRANSAMINASE"/>
    <property type="match status" value="1"/>
</dbReference>
<evidence type="ECO:0000256" key="6">
    <source>
        <dbReference type="ARBA" id="ARBA00044521"/>
    </source>
</evidence>
<dbReference type="InterPro" id="IPR012703">
    <property type="entry name" value="NH2EtPonate_pyrv_transaminase"/>
</dbReference>
<evidence type="ECO:0000256" key="1">
    <source>
        <dbReference type="ARBA" id="ARBA00001933"/>
    </source>
</evidence>
<dbReference type="NCBIfam" id="TIGR02326">
    <property type="entry name" value="transamin_PhnW"/>
    <property type="match status" value="1"/>
</dbReference>
<dbReference type="NCBIfam" id="TIGR03301">
    <property type="entry name" value="PhnW-AepZ"/>
    <property type="match status" value="1"/>
</dbReference>
<evidence type="ECO:0000256" key="8">
    <source>
        <dbReference type="NCBIfam" id="TIGR02326"/>
    </source>
</evidence>
<dbReference type="NCBIfam" id="NF010006">
    <property type="entry name" value="PRK13479.1"/>
    <property type="match status" value="1"/>
</dbReference>
<dbReference type="InterPro" id="IPR024169">
    <property type="entry name" value="SP_NH2Trfase/AEP_transaminase"/>
</dbReference>
<sequence>MDKKLLTPGPLTTSLSTKEAMLHDWGSRDINFIELNSDIRQSLVALINGQNVFECVPMQGSGTFAVEAMIGSLTNKKSKILILINGAYGQRMQKICSYMSRNCIAYVVAEHEIHDCNKVENIIDDNKDLTHIFAVYCETTSGILNPIQAIADLAKKKKISLFIDAMSAFGALPLDVNKIHFDAVAASANKCLEGVPGVGFILIRKTVLKLAKNNAHSFSLDLFDQWQAMEANAQWRFTPPTHVLAAFHQALKEHLKEGGVMGRYQRYKENCKIICGGMTAMGFKRLLPDELQAPIIITFIQPDHPNFKFKKFYDALSEKGYLIYPGKLTVADTFRIGCIGHLTSKDMHEVLGVVKETLKELDIKLN</sequence>
<keyword evidence="4 10" id="KW-0663">Pyridoxal phosphate</keyword>
<proteinExistence type="inferred from homology"/>
<evidence type="ECO:0000256" key="4">
    <source>
        <dbReference type="ARBA" id="ARBA00022898"/>
    </source>
</evidence>
<name>E7C6H1_9BACT</name>
<feature type="domain" description="Aminotransferase class V" evidence="11">
    <location>
        <begin position="31"/>
        <end position="299"/>
    </location>
</feature>
<feature type="modified residue" description="N6-(pyridoxal phosphate)lysine" evidence="10">
    <location>
        <position position="190"/>
    </location>
</feature>
<dbReference type="HAMAP" id="MF_01376">
    <property type="entry name" value="PhnW_aminotrans_5"/>
    <property type="match status" value="1"/>
</dbReference>
<dbReference type="AlphaFoldDB" id="E7C6H1"/>
<dbReference type="GO" id="GO:0019700">
    <property type="term" value="P:organic phosphonate catabolic process"/>
    <property type="evidence" value="ECO:0007669"/>
    <property type="project" value="UniProtKB-UniRule"/>
</dbReference>
<accession>E7C6H1</accession>
<keyword evidence="3 12" id="KW-0808">Transferase</keyword>
<dbReference type="Gene3D" id="3.90.1150.10">
    <property type="entry name" value="Aspartate Aminotransferase, domain 1"/>
    <property type="match status" value="1"/>
</dbReference>
<evidence type="ECO:0000256" key="7">
    <source>
        <dbReference type="ARBA" id="ARBA00049460"/>
    </source>
</evidence>
<dbReference type="InterPro" id="IPR015422">
    <property type="entry name" value="PyrdxlP-dep_Trfase_small"/>
</dbReference>
<evidence type="ECO:0000313" key="12">
    <source>
        <dbReference type="EMBL" id="ADI23045.1"/>
    </source>
</evidence>
<dbReference type="Gene3D" id="3.40.640.10">
    <property type="entry name" value="Type I PLP-dependent aspartate aminotransferase-like (Major domain)"/>
    <property type="match status" value="1"/>
</dbReference>
<protein>
    <recommendedName>
        <fullName evidence="6 8">2-aminoethylphosphonate--pyruvate transaminase</fullName>
        <ecNumber evidence="6 8">2.6.1.37</ecNumber>
    </recommendedName>
</protein>
<dbReference type="EC" id="2.6.1.37" evidence="6 8"/>
<evidence type="ECO:0000256" key="9">
    <source>
        <dbReference type="PIRSR" id="PIRSR000524-1"/>
    </source>
</evidence>
<comment type="catalytic activity">
    <reaction evidence="7">
        <text>(2-aminoethyl)phosphonate + pyruvate = phosphonoacetaldehyde + L-alanine</text>
        <dbReference type="Rhea" id="RHEA:17021"/>
        <dbReference type="ChEBI" id="CHEBI:15361"/>
        <dbReference type="ChEBI" id="CHEBI:57418"/>
        <dbReference type="ChEBI" id="CHEBI:57972"/>
        <dbReference type="ChEBI" id="CHEBI:58383"/>
        <dbReference type="EC" id="2.6.1.37"/>
    </reaction>
</comment>
<evidence type="ECO:0000256" key="10">
    <source>
        <dbReference type="PIRSR" id="PIRSR000524-50"/>
    </source>
</evidence>
<evidence type="ECO:0000256" key="5">
    <source>
        <dbReference type="ARBA" id="ARBA00023317"/>
    </source>
</evidence>